<evidence type="ECO:0008006" key="4">
    <source>
        <dbReference type="Google" id="ProtNLM"/>
    </source>
</evidence>
<evidence type="ECO:0000256" key="1">
    <source>
        <dbReference type="SAM" id="MobiDB-lite"/>
    </source>
</evidence>
<proteinExistence type="predicted"/>
<dbReference type="PANTHER" id="PTHR45615:SF80">
    <property type="entry name" value="GRIP DOMAIN-CONTAINING PROTEIN"/>
    <property type="match status" value="1"/>
</dbReference>
<feature type="compositionally biased region" description="Basic and acidic residues" evidence="1">
    <location>
        <begin position="358"/>
        <end position="375"/>
    </location>
</feature>
<protein>
    <recommendedName>
        <fullName evidence="4">Chromosome segregation ATPase</fullName>
    </recommendedName>
</protein>
<dbReference type="Proteomes" id="UP001501337">
    <property type="component" value="Unassembled WGS sequence"/>
</dbReference>
<feature type="region of interest" description="Disordered" evidence="1">
    <location>
        <begin position="350"/>
        <end position="375"/>
    </location>
</feature>
<accession>A0ABP7NHT9</accession>
<dbReference type="EMBL" id="BAABBO010000001">
    <property type="protein sequence ID" value="GAA3947485.1"/>
    <property type="molecule type" value="Genomic_DNA"/>
</dbReference>
<reference evidence="3" key="1">
    <citation type="journal article" date="2019" name="Int. J. Syst. Evol. Microbiol.">
        <title>The Global Catalogue of Microorganisms (GCM) 10K type strain sequencing project: providing services to taxonomists for standard genome sequencing and annotation.</title>
        <authorList>
            <consortium name="The Broad Institute Genomics Platform"/>
            <consortium name="The Broad Institute Genome Sequencing Center for Infectious Disease"/>
            <person name="Wu L."/>
            <person name="Ma J."/>
        </authorList>
    </citation>
    <scope>NUCLEOTIDE SEQUENCE [LARGE SCALE GENOMIC DNA]</scope>
    <source>
        <strain evidence="3">JCM 17555</strain>
    </source>
</reference>
<sequence length="996" mass="113042">MPDQPAHSQKFNFEIRRLVLVDSAGFCYVEIPVDQHALLLGSGNLGKSSLLNSLRLFLLPENNFRNSRLKFAFRNASAGSYYSKEESFQHYFPGMHSFLIMEVRNPVGTHCQILHRSQSQTRELGYGRIFIPAPYSELRPLFWDTAGDEEGIGRAVPGLSLRTLTEAAKKYSRDSIFTSDTARLRSMLYASEMMSQEAMRYCVLPLSDTDDRRVESLRTLILLLFEMSANDKAMAAAVASIVEADKKFTADALDFDIDQFLQRHEDLKAQNEGLTDVEKEQGRYERFHAAYHRYRELAQTQHEFAAFRDGLSAVLASTKTQRASLAETLGVRESEMKTLRQKVAELERSVQESAGAIRENERMQKQAESDLRDGEVLLSRYPGMRADQVEDTLKEERSELEQQLNALQNEAQAEEQRLRLSQKIRAQQTQLDALDLRIAGAEFQLGRQLDESVAAPLRAVEPRLLQASPGRLLEPEQLAQIEGFSKLFCAQASSESKKVFDWFDISFNGREPETENLQAQRKTLYLEQSNLKDQLEDLSDTGQSPNDRPRKIEKLKKALTSTQKDLVLLQRLAGAEVRLADIAAAIEKNRALQSAQEDALKTQLNDLQSCQSRLAADRAALDQVDTRQSGLFSLEQDLSNLQSRIRHLEQASAEAPLPAESINTEHFSQIRLQLEDFEQLRVAVLSHIREFAMVGVIDHGDGQRTQESPSSATIREAYQALETIFMELPARRELLRKQIQGHNETVASYRQALKANDEHIRRFERSLNKELEDVTINDLAEVRVDIHCHPKFRNLVEESAAIDPFSAELLSDAFYERLKVFVAEFFDANASGVSPARQHGYRLTMDRVITGISYRTRKESQTSLDRKGQSTSTTALINLELVQRLLRRVLYPGIRLEFPMVLDELASVDVSQVPALLHRLKQQGFNLFAAATHSASPELIYQIGRHFEIGQMRTARPYDKRRTLVFWGGAEGFTSEAEFGGWFSQEQSELLEQGIE</sequence>
<gene>
    <name evidence="2" type="ORF">GCM10022278_03370</name>
</gene>
<organism evidence="2 3">
    <name type="scientific">Allohahella marinimesophila</name>
    <dbReference type="NCBI Taxonomy" id="1054972"/>
    <lineage>
        <taxon>Bacteria</taxon>
        <taxon>Pseudomonadati</taxon>
        <taxon>Pseudomonadota</taxon>
        <taxon>Gammaproteobacteria</taxon>
        <taxon>Oceanospirillales</taxon>
        <taxon>Hahellaceae</taxon>
        <taxon>Allohahella</taxon>
    </lineage>
</organism>
<dbReference type="PANTHER" id="PTHR45615">
    <property type="entry name" value="MYOSIN HEAVY CHAIN, NON-MUSCLE"/>
    <property type="match status" value="1"/>
</dbReference>
<dbReference type="RefSeq" id="WP_344802630.1">
    <property type="nucleotide sequence ID" value="NZ_BAABBO010000001.1"/>
</dbReference>
<evidence type="ECO:0000313" key="2">
    <source>
        <dbReference type="EMBL" id="GAA3947485.1"/>
    </source>
</evidence>
<comment type="caution">
    <text evidence="2">The sequence shown here is derived from an EMBL/GenBank/DDBJ whole genome shotgun (WGS) entry which is preliminary data.</text>
</comment>
<keyword evidence="3" id="KW-1185">Reference proteome</keyword>
<evidence type="ECO:0000313" key="3">
    <source>
        <dbReference type="Proteomes" id="UP001501337"/>
    </source>
</evidence>
<name>A0ABP7NHT9_9GAMM</name>